<proteinExistence type="predicted"/>
<dbReference type="SUPFAM" id="SSF55804">
    <property type="entry name" value="Phoshotransferase/anion transport protein"/>
    <property type="match status" value="1"/>
</dbReference>
<dbReference type="GO" id="GO:0009401">
    <property type="term" value="P:phosphoenolpyruvate-dependent sugar phosphotransferase system"/>
    <property type="evidence" value="ECO:0007669"/>
    <property type="project" value="UniProtKB-KW"/>
</dbReference>
<dbReference type="CDD" id="cd00211">
    <property type="entry name" value="PTS_IIA_fru"/>
    <property type="match status" value="1"/>
</dbReference>
<evidence type="ECO:0000256" key="5">
    <source>
        <dbReference type="ARBA" id="ARBA00022679"/>
    </source>
</evidence>
<dbReference type="PANTHER" id="PTHR36203:SF1">
    <property type="entry name" value="ASCORBATE-SPECIFIC PTS SYSTEM EIIA COMPONENT"/>
    <property type="match status" value="1"/>
</dbReference>
<evidence type="ECO:0000313" key="12">
    <source>
        <dbReference type="EMBL" id="GEL80945.1"/>
    </source>
</evidence>
<evidence type="ECO:0000256" key="3">
    <source>
        <dbReference type="ARBA" id="ARBA00022490"/>
    </source>
</evidence>
<evidence type="ECO:0000256" key="6">
    <source>
        <dbReference type="ARBA" id="ARBA00022683"/>
    </source>
</evidence>
<dbReference type="InterPro" id="IPR016152">
    <property type="entry name" value="PTrfase/Anion_transptr"/>
</dbReference>
<keyword evidence="5" id="KW-0808">Transferase</keyword>
<keyword evidence="15" id="KW-1185">Reference proteome</keyword>
<organism evidence="13 14">
    <name type="scientific">Enterococcus mundtii</name>
    <dbReference type="NCBI Taxonomy" id="53346"/>
    <lineage>
        <taxon>Bacteria</taxon>
        <taxon>Bacillati</taxon>
        <taxon>Bacillota</taxon>
        <taxon>Bacilli</taxon>
        <taxon>Lactobacillales</taxon>
        <taxon>Enterococcaceae</taxon>
        <taxon>Enterococcus</taxon>
    </lineage>
</organism>
<evidence type="ECO:0000313" key="15">
    <source>
        <dbReference type="Proteomes" id="UP000321175"/>
    </source>
</evidence>
<dbReference type="PROSITE" id="PS51094">
    <property type="entry name" value="PTS_EIIA_TYPE_2"/>
    <property type="match status" value="1"/>
</dbReference>
<dbReference type="PROSITE" id="PS00372">
    <property type="entry name" value="PTS_EIIA_TYPE_2_HIS"/>
    <property type="match status" value="1"/>
</dbReference>
<evidence type="ECO:0000256" key="4">
    <source>
        <dbReference type="ARBA" id="ARBA00022553"/>
    </source>
</evidence>
<dbReference type="Proteomes" id="UP000195024">
    <property type="component" value="Unassembled WGS sequence"/>
</dbReference>
<evidence type="ECO:0000256" key="10">
    <source>
        <dbReference type="ARBA" id="ARBA00042072"/>
    </source>
</evidence>
<keyword evidence="3" id="KW-0963">Cytoplasm</keyword>
<keyword evidence="7" id="KW-0418">Kinase</keyword>
<dbReference type="InterPro" id="IPR002178">
    <property type="entry name" value="PTS_EIIA_type-2_dom"/>
</dbReference>
<dbReference type="GO" id="GO:0005737">
    <property type="term" value="C:cytoplasm"/>
    <property type="evidence" value="ECO:0007669"/>
    <property type="project" value="UniProtKB-SubCell"/>
</dbReference>
<evidence type="ECO:0000256" key="8">
    <source>
        <dbReference type="ARBA" id="ARBA00037387"/>
    </source>
</evidence>
<evidence type="ECO:0000256" key="7">
    <source>
        <dbReference type="ARBA" id="ARBA00022777"/>
    </source>
</evidence>
<protein>
    <recommendedName>
        <fullName evidence="9">Ascorbate-specific PTS system EIIA component</fullName>
    </recommendedName>
    <alternativeName>
        <fullName evidence="10">Ascorbate-specific phosphotransferase enzyme IIA component</fullName>
    </alternativeName>
</protein>
<dbReference type="AlphaFoldDB" id="A0A1I4N4H8"/>
<gene>
    <name evidence="13" type="ORF">A5802_001773</name>
    <name evidence="12" type="ORF">EMU01_20890</name>
</gene>
<dbReference type="Proteomes" id="UP000321175">
    <property type="component" value="Unassembled WGS sequence"/>
</dbReference>
<comment type="function">
    <text evidence="8">The phosphoenolpyruvate-dependent sugar phosphotransferase system (sugar PTS), a major carbohydrate active transport system, catalyzes the phosphorylation of incoming sugar substrates concomitantly with their translocation across the cell membrane. The enzyme II UlaABC PTS system is involved in ascorbate transport.</text>
</comment>
<dbReference type="InterPro" id="IPR051351">
    <property type="entry name" value="Ascorbate-PTS_EIIA_comp"/>
</dbReference>
<dbReference type="Gene3D" id="3.40.930.10">
    <property type="entry name" value="Mannitol-specific EII, Chain A"/>
    <property type="match status" value="1"/>
</dbReference>
<reference evidence="13 14" key="1">
    <citation type="submission" date="2017-05" db="EMBL/GenBank/DDBJ databases">
        <title>The Genome Sequence of Enterococcus mundtii 6B1_DIV0119.</title>
        <authorList>
            <consortium name="The Broad Institute Genomics Platform"/>
            <consortium name="The Broad Institute Genomic Center for Infectious Diseases"/>
            <person name="Earl A."/>
            <person name="Manson A."/>
            <person name="Schwartman J."/>
            <person name="Gilmore M."/>
            <person name="Abouelleil A."/>
            <person name="Cao P."/>
            <person name="Chapman S."/>
            <person name="Cusick C."/>
            <person name="Shea T."/>
            <person name="Young S."/>
            <person name="Neafsey D."/>
            <person name="Nusbaum C."/>
            <person name="Birren B."/>
        </authorList>
    </citation>
    <scope>NUCLEOTIDE SEQUENCE [LARGE SCALE GENOMIC DNA]</scope>
    <source>
        <strain evidence="13 14">6B1_DIV0119</strain>
    </source>
</reference>
<accession>A0A1I4N4H8</accession>
<dbReference type="GO" id="GO:0016301">
    <property type="term" value="F:kinase activity"/>
    <property type="evidence" value="ECO:0007669"/>
    <property type="project" value="UniProtKB-KW"/>
</dbReference>
<dbReference type="EMBL" id="BJWA01000015">
    <property type="protein sequence ID" value="GEL80945.1"/>
    <property type="molecule type" value="Genomic_DNA"/>
</dbReference>
<evidence type="ECO:0000256" key="1">
    <source>
        <dbReference type="ARBA" id="ARBA00004496"/>
    </source>
</evidence>
<comment type="subcellular location">
    <subcellularLocation>
        <location evidence="1">Cytoplasm</location>
    </subcellularLocation>
</comment>
<comment type="caution">
    <text evidence="13">The sequence shown here is derived from an EMBL/GenBank/DDBJ whole genome shotgun (WGS) entry which is preliminary data.</text>
</comment>
<evidence type="ECO:0000313" key="14">
    <source>
        <dbReference type="Proteomes" id="UP000195024"/>
    </source>
</evidence>
<keyword evidence="6" id="KW-0598">Phosphotransferase system</keyword>
<dbReference type="EMBL" id="NGMS01000001">
    <property type="protein sequence ID" value="OTP28034.1"/>
    <property type="molecule type" value="Genomic_DNA"/>
</dbReference>
<sequence>MILFVNMLRYFYENDLVNYVETTINDWRVAIEESSRHLLEKRIIDHVYVEEMIRNVEEHGAYILIAPHVAMPHAMQGGSHVFDTTISFTKMNVPVPFEEGTKSASLFFTLAAKEPKQHLENIQSLSELLMQDGLIEELLATETIEDYQMVMEKYEPI</sequence>
<keyword evidence="4" id="KW-0597">Phosphoprotein</keyword>
<evidence type="ECO:0000259" key="11">
    <source>
        <dbReference type="PROSITE" id="PS51094"/>
    </source>
</evidence>
<feature type="domain" description="PTS EIIA type-2" evidence="11">
    <location>
        <begin position="10"/>
        <end position="154"/>
    </location>
</feature>
<evidence type="ECO:0000313" key="13">
    <source>
        <dbReference type="EMBL" id="OTP28034.1"/>
    </source>
</evidence>
<keyword evidence="2" id="KW-0813">Transport</keyword>
<name>A0A1I4N4H8_ENTMU</name>
<evidence type="ECO:0000256" key="9">
    <source>
        <dbReference type="ARBA" id="ARBA00041175"/>
    </source>
</evidence>
<dbReference type="Pfam" id="PF00359">
    <property type="entry name" value="PTS_EIIA_2"/>
    <property type="match status" value="1"/>
</dbReference>
<reference evidence="12 15" key="2">
    <citation type="submission" date="2019-07" db="EMBL/GenBank/DDBJ databases">
        <title>Whole genome shotgun sequence of Enterococcus mundtii NBRC 100490.</title>
        <authorList>
            <person name="Hosoyama A."/>
            <person name="Uohara A."/>
            <person name="Ohji S."/>
            <person name="Ichikawa N."/>
        </authorList>
    </citation>
    <scope>NUCLEOTIDE SEQUENCE [LARGE SCALE GENOMIC DNA]</scope>
    <source>
        <strain evidence="12 15">NBRC 100490</strain>
    </source>
</reference>
<evidence type="ECO:0000256" key="2">
    <source>
        <dbReference type="ARBA" id="ARBA00022448"/>
    </source>
</evidence>
<dbReference type="PANTHER" id="PTHR36203">
    <property type="entry name" value="ASCORBATE-SPECIFIC PTS SYSTEM EIIA COMPONENT"/>
    <property type="match status" value="1"/>
</dbReference>